<dbReference type="EMBL" id="BAAABV010000015">
    <property type="protein sequence ID" value="GAA0289009.1"/>
    <property type="molecule type" value="Genomic_DNA"/>
</dbReference>
<reference evidence="2 3" key="1">
    <citation type="journal article" date="2019" name="Int. J. Syst. Evol. Microbiol.">
        <title>The Global Catalogue of Microorganisms (GCM) 10K type strain sequencing project: providing services to taxonomists for standard genome sequencing and annotation.</title>
        <authorList>
            <consortium name="The Broad Institute Genomics Platform"/>
            <consortium name="The Broad Institute Genome Sequencing Center for Infectious Disease"/>
            <person name="Wu L."/>
            <person name="Ma J."/>
        </authorList>
    </citation>
    <scope>NUCLEOTIDE SEQUENCE [LARGE SCALE GENOMIC DNA]</scope>
    <source>
        <strain evidence="2 3">JCM 4505</strain>
    </source>
</reference>
<organism evidence="2 3">
    <name type="scientific">Streptomyces polychromogenes</name>
    <dbReference type="NCBI Taxonomy" id="67342"/>
    <lineage>
        <taxon>Bacteria</taxon>
        <taxon>Bacillati</taxon>
        <taxon>Actinomycetota</taxon>
        <taxon>Actinomycetes</taxon>
        <taxon>Kitasatosporales</taxon>
        <taxon>Streptomycetaceae</taxon>
        <taxon>Streptomyces</taxon>
    </lineage>
</organism>
<evidence type="ECO:0008006" key="4">
    <source>
        <dbReference type="Google" id="ProtNLM"/>
    </source>
</evidence>
<protein>
    <recommendedName>
        <fullName evidence="4">Lipoprotein</fullName>
    </recommendedName>
</protein>
<evidence type="ECO:0000313" key="3">
    <source>
        <dbReference type="Proteomes" id="UP001501867"/>
    </source>
</evidence>
<evidence type="ECO:0000256" key="1">
    <source>
        <dbReference type="SAM" id="MobiDB-lite"/>
    </source>
</evidence>
<feature type="region of interest" description="Disordered" evidence="1">
    <location>
        <begin position="1"/>
        <end position="20"/>
    </location>
</feature>
<keyword evidence="3" id="KW-1185">Reference proteome</keyword>
<proteinExistence type="predicted"/>
<feature type="compositionally biased region" description="Basic residues" evidence="1">
    <location>
        <begin position="11"/>
        <end position="20"/>
    </location>
</feature>
<dbReference type="RefSeq" id="WP_344158319.1">
    <property type="nucleotide sequence ID" value="NZ_BAAABV010000015.1"/>
</dbReference>
<dbReference type="Proteomes" id="UP001501867">
    <property type="component" value="Unassembled WGS sequence"/>
</dbReference>
<accession>A0ABN0VDN0</accession>
<sequence>MSVIKEPAGARPRRRARRPAARPSAAAALACALAAACALLTGCAGRAPERTADPDEVIKAATERLTDACLIRQGLVPPRSGAARLPGTDERRVDAALFGTGPAELSLTLPTGYVVRAHTDGCLAAAQRRLYGDQPGWFRASVVVNNLGPEADHTHRDLAEVRARHHDEIAEWQRLRAHALTEATTVLKNPPPKGNPPA</sequence>
<evidence type="ECO:0000313" key="2">
    <source>
        <dbReference type="EMBL" id="GAA0289009.1"/>
    </source>
</evidence>
<name>A0ABN0VDN0_9ACTN</name>
<gene>
    <name evidence="2" type="ORF">GCM10010302_29180</name>
</gene>
<comment type="caution">
    <text evidence="2">The sequence shown here is derived from an EMBL/GenBank/DDBJ whole genome shotgun (WGS) entry which is preliminary data.</text>
</comment>